<accession>A0A5S5CH95</accession>
<protein>
    <submittedName>
        <fullName evidence="1">Uncharacterized protein</fullName>
    </submittedName>
</protein>
<dbReference type="EMBL" id="VNHS01000002">
    <property type="protein sequence ID" value="TYP77978.1"/>
    <property type="molecule type" value="Genomic_DNA"/>
</dbReference>
<reference evidence="1 2" key="1">
    <citation type="submission" date="2019-07" db="EMBL/GenBank/DDBJ databases">
        <title>Genomic Encyclopedia of Type Strains, Phase III (KMG-III): the genomes of soil and plant-associated and newly described type strains.</title>
        <authorList>
            <person name="Whitman W."/>
        </authorList>
    </citation>
    <scope>NUCLEOTIDE SEQUENCE [LARGE SCALE GENOMIC DNA]</scope>
    <source>
        <strain evidence="1 2">BL24</strain>
    </source>
</reference>
<gene>
    <name evidence="1" type="ORF">BCM02_102552</name>
</gene>
<sequence>MRFEDALFNWLQIQMVAQARPDDRAAADTLDFFRGLLREDHEVTEIRVERVDDTMIHIRIEQGGRSKLQMIDRSAGEQLLADINSNPKYN</sequence>
<proteinExistence type="predicted"/>
<comment type="caution">
    <text evidence="1">The sequence shown here is derived from an EMBL/GenBank/DDBJ whole genome shotgun (WGS) entry which is preliminary data.</text>
</comment>
<keyword evidence="2" id="KW-1185">Reference proteome</keyword>
<dbReference type="OrthoDB" id="2692034at2"/>
<evidence type="ECO:0000313" key="2">
    <source>
        <dbReference type="Proteomes" id="UP000323257"/>
    </source>
</evidence>
<dbReference type="Proteomes" id="UP000323257">
    <property type="component" value="Unassembled WGS sequence"/>
</dbReference>
<dbReference type="AlphaFoldDB" id="A0A5S5CH95"/>
<name>A0A5S5CH95_9BACL</name>
<dbReference type="RefSeq" id="WP_148928452.1">
    <property type="nucleotide sequence ID" value="NZ_VNHS01000002.1"/>
</dbReference>
<evidence type="ECO:0000313" key="1">
    <source>
        <dbReference type="EMBL" id="TYP77978.1"/>
    </source>
</evidence>
<organism evidence="1 2">
    <name type="scientific">Paenibacillus methanolicus</name>
    <dbReference type="NCBI Taxonomy" id="582686"/>
    <lineage>
        <taxon>Bacteria</taxon>
        <taxon>Bacillati</taxon>
        <taxon>Bacillota</taxon>
        <taxon>Bacilli</taxon>
        <taxon>Bacillales</taxon>
        <taxon>Paenibacillaceae</taxon>
        <taxon>Paenibacillus</taxon>
    </lineage>
</organism>